<dbReference type="InterPro" id="IPR001264">
    <property type="entry name" value="Glyco_trans_51"/>
</dbReference>
<name>A0ABY7AU90_9PSEU</name>
<reference evidence="11" key="1">
    <citation type="submission" date="2022-11" db="EMBL/GenBank/DDBJ databases">
        <authorList>
            <person name="Mo P."/>
        </authorList>
    </citation>
    <scope>NUCLEOTIDE SEQUENCE</scope>
    <source>
        <strain evidence="11">HUAS 11-8</strain>
    </source>
</reference>
<keyword evidence="5" id="KW-0378">Hydrolase</keyword>
<feature type="domain" description="Penicillin-binding protein transpeptidase" evidence="9">
    <location>
        <begin position="360"/>
        <end position="624"/>
    </location>
</feature>
<evidence type="ECO:0000256" key="7">
    <source>
        <dbReference type="ARBA" id="ARBA00034000"/>
    </source>
</evidence>
<evidence type="ECO:0000313" key="12">
    <source>
        <dbReference type="Proteomes" id="UP001163203"/>
    </source>
</evidence>
<keyword evidence="12" id="KW-1185">Reference proteome</keyword>
<evidence type="ECO:0000259" key="9">
    <source>
        <dbReference type="Pfam" id="PF00905"/>
    </source>
</evidence>
<dbReference type="PANTHER" id="PTHR32282:SF33">
    <property type="entry name" value="PEPTIDOGLYCAN GLYCOSYLTRANSFERASE"/>
    <property type="match status" value="1"/>
</dbReference>
<keyword evidence="3" id="KW-0328">Glycosyltransferase</keyword>
<dbReference type="InterPro" id="IPR001460">
    <property type="entry name" value="PCN-bd_Tpept"/>
</dbReference>
<keyword evidence="4" id="KW-0808">Transferase</keyword>
<keyword evidence="6" id="KW-0511">Multifunctional enzyme</keyword>
<dbReference type="SUPFAM" id="SSF53955">
    <property type="entry name" value="Lysozyme-like"/>
    <property type="match status" value="1"/>
</dbReference>
<sequence>MRLSSNLSRFLGSCAVAGVLVAGVAAPAALGAGMLSNQVSDAVAGISSSLANAEQPLVTTVTDRNGTPIATLFDQYRLPVTYQQIAPAMTAAIVSVEDRRFFGEGGVDVKGMVRAALHDSSGGSTQGGSTITQQYVKNYLINVVDRNDKAAQYADRADTIARKLREAKIAVQLGQTQSKEDVLTGYLNVVEFSGNIYGVGAAASAYFGTTPDRLTVPQAALLAGMVNNPNLYNPYTHPQQALERRNVVIDAMVTNRTLDARDAQIAKATPLGVVDGGPRIPSSTCMGAAPDAGFFCAYAVTYLREAGFTTDQLETGGYTIRTTMDPVVSQDVKNAVNANVPTTQDGVANTFAVVRPGQQGHEVLAMVANRNYGTDLSRGETSTNIVADAHNVFGAGSSFKIFTSAAAMEAGRAGLNTPLPNPGSQCFTQPDANKYTACYPVANDGTNYPNPISLRDGLATSPNVAFVNLESEVGMPAVLDMARRLGLRKTLATNEVGGAPITDPANPLSRDERYNEPQSKYFRNKLSFTLGDSPVSPLEMANVSATLMSGGVWCPPNPILSVTDRHGAPVAVKQQPCEQVVPSGLANTLMVGLSQDTKTGTSAQSARQAGWNHADIGKTGTTNYSYSVAFVGGVDDYALASFVYADGRTPQEVCPGTPVHLGDCGHGAFGGTVAAPPYYHAFSQILGGRPDTPLPQPDPAYLDARS</sequence>
<comment type="catalytic activity">
    <reaction evidence="7">
        <text>Preferential cleavage: (Ac)2-L-Lys-D-Ala-|-D-Ala. Also transpeptidation of peptidyl-alanyl moieties that are N-acyl substituents of D-alanine.</text>
        <dbReference type="EC" id="3.4.16.4"/>
    </reaction>
</comment>
<dbReference type="InterPro" id="IPR023346">
    <property type="entry name" value="Lysozyme-like_dom_sf"/>
</dbReference>
<dbReference type="Gene3D" id="3.40.710.10">
    <property type="entry name" value="DD-peptidase/beta-lactamase superfamily"/>
    <property type="match status" value="1"/>
</dbReference>
<evidence type="ECO:0000256" key="2">
    <source>
        <dbReference type="ARBA" id="ARBA00022670"/>
    </source>
</evidence>
<proteinExistence type="predicted"/>
<evidence type="ECO:0000259" key="10">
    <source>
        <dbReference type="Pfam" id="PF00912"/>
    </source>
</evidence>
<evidence type="ECO:0000256" key="5">
    <source>
        <dbReference type="ARBA" id="ARBA00022801"/>
    </source>
</evidence>
<keyword evidence="1" id="KW-0121">Carboxypeptidase</keyword>
<gene>
    <name evidence="11" type="ORF">ORV05_20975</name>
</gene>
<protein>
    <submittedName>
        <fullName evidence="11">Transglycosylase domain-containing protein</fullName>
    </submittedName>
</protein>
<dbReference type="Pfam" id="PF00912">
    <property type="entry name" value="Transgly"/>
    <property type="match status" value="1"/>
</dbReference>
<accession>A0ABY7AU90</accession>
<feature type="domain" description="Glycosyl transferase family 51" evidence="10">
    <location>
        <begin position="66"/>
        <end position="252"/>
    </location>
</feature>
<organism evidence="11 12">
    <name type="scientific">Amycolatopsis cynarae</name>
    <dbReference type="NCBI Taxonomy" id="2995223"/>
    <lineage>
        <taxon>Bacteria</taxon>
        <taxon>Bacillati</taxon>
        <taxon>Actinomycetota</taxon>
        <taxon>Actinomycetes</taxon>
        <taxon>Pseudonocardiales</taxon>
        <taxon>Pseudonocardiaceae</taxon>
        <taxon>Amycolatopsis</taxon>
    </lineage>
</organism>
<comment type="catalytic activity">
    <reaction evidence="8">
        <text>[GlcNAc-(1-&gt;4)-Mur2Ac(oyl-L-Ala-gamma-D-Glu-L-Lys-D-Ala-D-Ala)](n)-di-trans,octa-cis-undecaprenyl diphosphate + beta-D-GlcNAc-(1-&gt;4)-Mur2Ac(oyl-L-Ala-gamma-D-Glu-L-Lys-D-Ala-D-Ala)-di-trans,octa-cis-undecaprenyl diphosphate = [GlcNAc-(1-&gt;4)-Mur2Ac(oyl-L-Ala-gamma-D-Glu-L-Lys-D-Ala-D-Ala)](n+1)-di-trans,octa-cis-undecaprenyl diphosphate + di-trans,octa-cis-undecaprenyl diphosphate + H(+)</text>
        <dbReference type="Rhea" id="RHEA:23708"/>
        <dbReference type="Rhea" id="RHEA-COMP:9602"/>
        <dbReference type="Rhea" id="RHEA-COMP:9603"/>
        <dbReference type="ChEBI" id="CHEBI:15378"/>
        <dbReference type="ChEBI" id="CHEBI:58405"/>
        <dbReference type="ChEBI" id="CHEBI:60033"/>
        <dbReference type="ChEBI" id="CHEBI:78435"/>
        <dbReference type="EC" id="2.4.99.28"/>
    </reaction>
</comment>
<evidence type="ECO:0000256" key="4">
    <source>
        <dbReference type="ARBA" id="ARBA00022679"/>
    </source>
</evidence>
<dbReference type="Pfam" id="PF00905">
    <property type="entry name" value="Transpeptidase"/>
    <property type="match status" value="1"/>
</dbReference>
<evidence type="ECO:0000313" key="11">
    <source>
        <dbReference type="EMBL" id="WAL63486.1"/>
    </source>
</evidence>
<evidence type="ECO:0000256" key="1">
    <source>
        <dbReference type="ARBA" id="ARBA00022645"/>
    </source>
</evidence>
<keyword evidence="2" id="KW-0645">Protease</keyword>
<dbReference type="InterPro" id="IPR012338">
    <property type="entry name" value="Beta-lactam/transpept-like"/>
</dbReference>
<dbReference type="InterPro" id="IPR036950">
    <property type="entry name" value="PBP_transglycosylase"/>
</dbReference>
<dbReference type="Proteomes" id="UP001163203">
    <property type="component" value="Chromosome"/>
</dbReference>
<dbReference type="RefSeq" id="WP_268441524.1">
    <property type="nucleotide sequence ID" value="NZ_CP113836.1"/>
</dbReference>
<dbReference type="EMBL" id="CP113836">
    <property type="protein sequence ID" value="WAL63486.1"/>
    <property type="molecule type" value="Genomic_DNA"/>
</dbReference>
<evidence type="ECO:0000256" key="3">
    <source>
        <dbReference type="ARBA" id="ARBA00022676"/>
    </source>
</evidence>
<evidence type="ECO:0000256" key="6">
    <source>
        <dbReference type="ARBA" id="ARBA00023268"/>
    </source>
</evidence>
<evidence type="ECO:0000256" key="8">
    <source>
        <dbReference type="ARBA" id="ARBA00049902"/>
    </source>
</evidence>
<dbReference type="SUPFAM" id="SSF56601">
    <property type="entry name" value="beta-lactamase/transpeptidase-like"/>
    <property type="match status" value="1"/>
</dbReference>
<dbReference type="Gene3D" id="1.10.3810.10">
    <property type="entry name" value="Biosynthetic peptidoglycan transglycosylase-like"/>
    <property type="match status" value="1"/>
</dbReference>
<dbReference type="PANTHER" id="PTHR32282">
    <property type="entry name" value="BINDING PROTEIN TRANSPEPTIDASE, PUTATIVE-RELATED"/>
    <property type="match status" value="1"/>
</dbReference>
<dbReference type="InterPro" id="IPR050396">
    <property type="entry name" value="Glycosyltr_51/Transpeptidase"/>
</dbReference>